<dbReference type="InterPro" id="IPR050367">
    <property type="entry name" value="APC_superfamily"/>
</dbReference>
<keyword evidence="4 6" id="KW-1133">Transmembrane helix</keyword>
<evidence type="ECO:0000256" key="2">
    <source>
        <dbReference type="ARBA" id="ARBA00022475"/>
    </source>
</evidence>
<dbReference type="Pfam" id="PF13520">
    <property type="entry name" value="AA_permease_2"/>
    <property type="match status" value="1"/>
</dbReference>
<feature type="transmembrane region" description="Helical" evidence="6">
    <location>
        <begin position="148"/>
        <end position="170"/>
    </location>
</feature>
<evidence type="ECO:0000313" key="8">
    <source>
        <dbReference type="Proteomes" id="UP000523795"/>
    </source>
</evidence>
<evidence type="ECO:0000256" key="5">
    <source>
        <dbReference type="ARBA" id="ARBA00023136"/>
    </source>
</evidence>
<dbReference type="InterPro" id="IPR002293">
    <property type="entry name" value="AA/rel_permease1"/>
</dbReference>
<feature type="transmembrane region" description="Helical" evidence="6">
    <location>
        <begin position="91"/>
        <end position="110"/>
    </location>
</feature>
<dbReference type="EMBL" id="JAAZSR010000337">
    <property type="protein sequence ID" value="NKX51884.1"/>
    <property type="molecule type" value="Genomic_DNA"/>
</dbReference>
<evidence type="ECO:0000256" key="6">
    <source>
        <dbReference type="SAM" id="Phobius"/>
    </source>
</evidence>
<keyword evidence="2" id="KW-1003">Cell membrane</keyword>
<protein>
    <submittedName>
        <fullName evidence="7">APC family permease</fullName>
    </submittedName>
</protein>
<accession>A0ABX1JSW7</accession>
<feature type="non-terminal residue" evidence="7">
    <location>
        <position position="1"/>
    </location>
</feature>
<evidence type="ECO:0000256" key="4">
    <source>
        <dbReference type="ARBA" id="ARBA00022989"/>
    </source>
</evidence>
<feature type="transmembrane region" description="Helical" evidence="6">
    <location>
        <begin position="176"/>
        <end position="194"/>
    </location>
</feature>
<evidence type="ECO:0000256" key="3">
    <source>
        <dbReference type="ARBA" id="ARBA00022692"/>
    </source>
</evidence>
<feature type="transmembrane region" description="Helical" evidence="6">
    <location>
        <begin position="116"/>
        <end position="136"/>
    </location>
</feature>
<name>A0ABX1JSW7_9MICC</name>
<keyword evidence="3 6" id="KW-0812">Transmembrane</keyword>
<comment type="caution">
    <text evidence="7">The sequence shown here is derived from an EMBL/GenBank/DDBJ whole genome shotgun (WGS) entry which is preliminary data.</text>
</comment>
<evidence type="ECO:0000256" key="1">
    <source>
        <dbReference type="ARBA" id="ARBA00004651"/>
    </source>
</evidence>
<evidence type="ECO:0000313" key="7">
    <source>
        <dbReference type="EMBL" id="NKX51884.1"/>
    </source>
</evidence>
<dbReference type="Proteomes" id="UP000523795">
    <property type="component" value="Unassembled WGS sequence"/>
</dbReference>
<dbReference type="Gene3D" id="1.20.1740.10">
    <property type="entry name" value="Amino acid/polyamine transporter I"/>
    <property type="match status" value="1"/>
</dbReference>
<sequence length="210" mass="21659">TLLAGLIFLGLSYLSHLLLPASTFANPDAAALDVLAGAGGQFPAAFFAAAYIAGSPGSAPASQASVSRIIYSMGRDGVLPPKLFGRLHPRLGTPVVPILFTSAVALLALVMDLATVSSLISFGALVAFSVVNLAVIKHYFIDRKGRGPAAVLNSLAVPGTGFALTVWLWTSLAGDALVFGLAWAALGLAYLAALTRGFRRPTPQLQLDEA</sequence>
<proteinExistence type="predicted"/>
<dbReference type="PANTHER" id="PTHR42770:SF8">
    <property type="entry name" value="PUTRESCINE IMPORTER PUUP"/>
    <property type="match status" value="1"/>
</dbReference>
<gene>
    <name evidence="7" type="ORF">HER39_15190</name>
</gene>
<reference evidence="7 8" key="1">
    <citation type="submission" date="2020-04" db="EMBL/GenBank/DDBJ databases">
        <authorList>
            <person name="Liu S."/>
        </authorList>
    </citation>
    <scope>NUCLEOTIDE SEQUENCE [LARGE SCALE GENOMIC DNA]</scope>
    <source>
        <strain evidence="7 8">CGMCC 1.15091</strain>
    </source>
</reference>
<dbReference type="PANTHER" id="PTHR42770">
    <property type="entry name" value="AMINO ACID TRANSPORTER-RELATED"/>
    <property type="match status" value="1"/>
</dbReference>
<keyword evidence="5 6" id="KW-0472">Membrane</keyword>
<comment type="subcellular location">
    <subcellularLocation>
        <location evidence="1">Cell membrane</location>
        <topology evidence="1">Multi-pass membrane protein</topology>
    </subcellularLocation>
</comment>
<organism evidence="7 8">
    <name type="scientific">Arthrobacter deserti</name>
    <dbReference type="NCBI Taxonomy" id="1742687"/>
    <lineage>
        <taxon>Bacteria</taxon>
        <taxon>Bacillati</taxon>
        <taxon>Actinomycetota</taxon>
        <taxon>Actinomycetes</taxon>
        <taxon>Micrococcales</taxon>
        <taxon>Micrococcaceae</taxon>
        <taxon>Arthrobacter</taxon>
    </lineage>
</organism>
<keyword evidence="8" id="KW-1185">Reference proteome</keyword>